<evidence type="ECO:0000259" key="2">
    <source>
        <dbReference type="Pfam" id="PF08327"/>
    </source>
</evidence>
<protein>
    <submittedName>
        <fullName evidence="3">Uncharacterized protein YndB with AHSA1/START domain</fullName>
    </submittedName>
</protein>
<feature type="domain" description="Activator of Hsp90 ATPase homologue 1/2-like C-terminal" evidence="2">
    <location>
        <begin position="44"/>
        <end position="136"/>
    </location>
</feature>
<dbReference type="InterPro" id="IPR023393">
    <property type="entry name" value="START-like_dom_sf"/>
</dbReference>
<sequence length="218" mass="23736">MALTQSLTVVDAVRRELEIEEQADVGRTLVRTTATLTTNIARAPAQLWPLLTDPAHLARWFGPVTGELHEGGRFAAPHGAQGSVIQVEPPHQIFLTWEQDGAVDPLLIRLDPEDDGTTSLGLRHTTLSERERFDRIGPGLRALDWEIALLGLAAVTDGWRTSCLTEVPTPTPQWLAGAEGRELLRAWSVRWAAEAVAAGVDEDTARRGERATTSISLG</sequence>
<dbReference type="EMBL" id="JAGIOD010000001">
    <property type="protein sequence ID" value="MBP2382046.1"/>
    <property type="molecule type" value="Genomic_DNA"/>
</dbReference>
<dbReference type="Gene3D" id="3.30.530.20">
    <property type="match status" value="1"/>
</dbReference>
<organism evidence="3 4">
    <name type="scientific">Brachybacterium sacelli</name>
    <dbReference type="NCBI Taxonomy" id="173364"/>
    <lineage>
        <taxon>Bacteria</taxon>
        <taxon>Bacillati</taxon>
        <taxon>Actinomycetota</taxon>
        <taxon>Actinomycetes</taxon>
        <taxon>Micrococcales</taxon>
        <taxon>Dermabacteraceae</taxon>
        <taxon>Brachybacterium</taxon>
    </lineage>
</organism>
<dbReference type="Pfam" id="PF08327">
    <property type="entry name" value="AHSA1"/>
    <property type="match status" value="1"/>
</dbReference>
<accession>A0ABS4X133</accession>
<keyword evidence="4" id="KW-1185">Reference proteome</keyword>
<comment type="similarity">
    <text evidence="1">Belongs to the AHA1 family.</text>
</comment>
<dbReference type="Proteomes" id="UP001519290">
    <property type="component" value="Unassembled WGS sequence"/>
</dbReference>
<gene>
    <name evidence="3" type="ORF">JOF43_002003</name>
</gene>
<evidence type="ECO:0000313" key="3">
    <source>
        <dbReference type="EMBL" id="MBP2382046.1"/>
    </source>
</evidence>
<dbReference type="SUPFAM" id="SSF55961">
    <property type="entry name" value="Bet v1-like"/>
    <property type="match status" value="1"/>
</dbReference>
<evidence type="ECO:0000256" key="1">
    <source>
        <dbReference type="ARBA" id="ARBA00006817"/>
    </source>
</evidence>
<name>A0ABS4X133_9MICO</name>
<dbReference type="InterPro" id="IPR013538">
    <property type="entry name" value="ASHA1/2-like_C"/>
</dbReference>
<dbReference type="RefSeq" id="WP_209901658.1">
    <property type="nucleotide sequence ID" value="NZ_BAAAJW010000011.1"/>
</dbReference>
<proteinExistence type="inferred from homology"/>
<evidence type="ECO:0000313" key="4">
    <source>
        <dbReference type="Proteomes" id="UP001519290"/>
    </source>
</evidence>
<reference evidence="3 4" key="1">
    <citation type="submission" date="2021-03" db="EMBL/GenBank/DDBJ databases">
        <title>Sequencing the genomes of 1000 actinobacteria strains.</title>
        <authorList>
            <person name="Klenk H.-P."/>
        </authorList>
    </citation>
    <scope>NUCLEOTIDE SEQUENCE [LARGE SCALE GENOMIC DNA]</scope>
    <source>
        <strain evidence="3 4">DSM 14566</strain>
    </source>
</reference>
<comment type="caution">
    <text evidence="3">The sequence shown here is derived from an EMBL/GenBank/DDBJ whole genome shotgun (WGS) entry which is preliminary data.</text>
</comment>